<gene>
    <name evidence="1" type="ORF">CNF02_01060</name>
</gene>
<comment type="caution">
    <text evidence="1">The sequence shown here is derived from an EMBL/GenBank/DDBJ whole genome shotgun (WGS) entry which is preliminary data.</text>
</comment>
<protein>
    <submittedName>
        <fullName evidence="1">Uncharacterized protein</fullName>
    </submittedName>
</protein>
<organism evidence="1 2">
    <name type="scientific">OM182 bacterium MED-G28</name>
    <dbReference type="NCBI Taxonomy" id="1986256"/>
    <lineage>
        <taxon>Bacteria</taxon>
        <taxon>Pseudomonadati</taxon>
        <taxon>Pseudomonadota</taxon>
        <taxon>Gammaproteobacteria</taxon>
        <taxon>OMG group</taxon>
        <taxon>OM182 clade</taxon>
    </lineage>
</organism>
<proteinExistence type="predicted"/>
<dbReference type="EMBL" id="NTJZ01000001">
    <property type="protein sequence ID" value="PDH35334.1"/>
    <property type="molecule type" value="Genomic_DNA"/>
</dbReference>
<dbReference type="Pfam" id="PF10972">
    <property type="entry name" value="CsiV"/>
    <property type="match status" value="1"/>
</dbReference>
<dbReference type="AlphaFoldDB" id="A0A2A5WGH3"/>
<evidence type="ECO:0000313" key="1">
    <source>
        <dbReference type="EMBL" id="PDH35334.1"/>
    </source>
</evidence>
<sequence length="298" mass="34291">MTLLRPQFFLIIGILLLSLTSSALAQERWYQIEVSIFTNESSIDRSEEAWQAERIELTYPQNLRRLDLLSDLLHTENLTLANVSLAIPEQLNRQELSAEEIQAEIRAESIFAVGPSPASDGAGFKLFDFAREDFTQLPTSESDFQQTNRILTRSAEHRLLFHGLWRQAVVQTAQSQPVYIEGGLTYGEQNELQGSLTIHFNENEDRVVIDTNLWLTEFSIIENTENLWTLPQRPLAMQNSQNSINTDLRYNPIQIYKMDQSREMRSNEFHYLDHPALGIVIQVEPYELPAPHQSVVNF</sequence>
<dbReference type="Proteomes" id="UP000219329">
    <property type="component" value="Unassembled WGS sequence"/>
</dbReference>
<name>A0A2A5WGH3_9GAMM</name>
<evidence type="ECO:0000313" key="2">
    <source>
        <dbReference type="Proteomes" id="UP000219329"/>
    </source>
</evidence>
<accession>A0A2A5WGH3</accession>
<reference evidence="1 2" key="1">
    <citation type="submission" date="2017-08" db="EMBL/GenBank/DDBJ databases">
        <title>Fine stratification of microbial communities through a metagenomic profile of the photic zone.</title>
        <authorList>
            <person name="Haro-Moreno J.M."/>
            <person name="Lopez-Perez M."/>
            <person name="De La Torre J."/>
            <person name="Picazo A."/>
            <person name="Camacho A."/>
            <person name="Rodriguez-Valera F."/>
        </authorList>
    </citation>
    <scope>NUCLEOTIDE SEQUENCE [LARGE SCALE GENOMIC DNA]</scope>
    <source>
        <strain evidence="1">MED-G28</strain>
    </source>
</reference>
<dbReference type="InterPro" id="IPR021241">
    <property type="entry name" value="CsiV"/>
</dbReference>